<reference evidence="2" key="1">
    <citation type="submission" date="2016-11" db="EMBL/GenBank/DDBJ databases">
        <authorList>
            <person name="Varghese N."/>
            <person name="Submissions S."/>
        </authorList>
    </citation>
    <scope>NUCLEOTIDE SEQUENCE [LARGE SCALE GENOMIC DNA]</scope>
    <source>
        <strain evidence="2">DSM 19741</strain>
    </source>
</reference>
<dbReference type="Proteomes" id="UP000184036">
    <property type="component" value="Unassembled WGS sequence"/>
</dbReference>
<proteinExistence type="predicted"/>
<accession>A0A1M5IU93</accession>
<dbReference type="EMBL" id="FQWE01000008">
    <property type="protein sequence ID" value="SHG31918.1"/>
    <property type="molecule type" value="Genomic_DNA"/>
</dbReference>
<dbReference type="RefSeq" id="WP_072992666.1">
    <property type="nucleotide sequence ID" value="NZ_FQWE01000008.1"/>
</dbReference>
<name>A0A1M5IU93_9FLAO</name>
<protein>
    <submittedName>
        <fullName evidence="1">Uncharacterized protein</fullName>
    </submittedName>
</protein>
<sequence>MEFGLDPSFKIISLFNGFSFKKSSSLPLIFFLVSSSLSSLSSSDFGSSDDFVFSTSGIANNSSPPFSEKFSIASFLILLFIPTPSLANKYLVENLREFL</sequence>
<evidence type="ECO:0000313" key="1">
    <source>
        <dbReference type="EMBL" id="SHG31918.1"/>
    </source>
</evidence>
<organism evidence="1 2">
    <name type="scientific">Flavobacterium segetis</name>
    <dbReference type="NCBI Taxonomy" id="271157"/>
    <lineage>
        <taxon>Bacteria</taxon>
        <taxon>Pseudomonadati</taxon>
        <taxon>Bacteroidota</taxon>
        <taxon>Flavobacteriia</taxon>
        <taxon>Flavobacteriales</taxon>
        <taxon>Flavobacteriaceae</taxon>
        <taxon>Flavobacterium</taxon>
    </lineage>
</organism>
<gene>
    <name evidence="1" type="ORF">SAMN05444396_10873</name>
</gene>
<evidence type="ECO:0000313" key="2">
    <source>
        <dbReference type="Proteomes" id="UP000184036"/>
    </source>
</evidence>
<dbReference type="AlphaFoldDB" id="A0A1M5IU93"/>
<keyword evidence="2" id="KW-1185">Reference proteome</keyword>